<evidence type="ECO:0000256" key="5">
    <source>
        <dbReference type="ARBA" id="ARBA00022833"/>
    </source>
</evidence>
<dbReference type="PANTHER" id="PTHR10887:SF341">
    <property type="entry name" value="NFX1-TYPE ZINC FINGER-CONTAINING PROTEIN 1"/>
    <property type="match status" value="1"/>
</dbReference>
<feature type="region of interest" description="Disordered" evidence="8">
    <location>
        <begin position="34"/>
        <end position="56"/>
    </location>
</feature>
<comment type="subcellular location">
    <subcellularLocation>
        <location evidence="1">Cytoplasm</location>
    </subcellularLocation>
</comment>
<dbReference type="SUPFAM" id="SSF52540">
    <property type="entry name" value="P-loop containing nucleoside triphosphate hydrolases"/>
    <property type="match status" value="1"/>
</dbReference>
<dbReference type="PROSITE" id="PS51981">
    <property type="entry name" value="ZF_RZ"/>
    <property type="match status" value="1"/>
</dbReference>
<dbReference type="PANTHER" id="PTHR10887">
    <property type="entry name" value="DNA2/NAM7 HELICASE FAMILY"/>
    <property type="match status" value="1"/>
</dbReference>
<feature type="domain" description="C3H1-type" evidence="9">
    <location>
        <begin position="60"/>
        <end position="88"/>
    </location>
</feature>
<protein>
    <recommendedName>
        <fullName evidence="13">NFX1-type zinc finger-containing protein 1</fullName>
    </recommendedName>
</protein>
<comment type="caution">
    <text evidence="11">The sequence shown here is derived from an EMBL/GenBank/DDBJ whole genome shotgun (WGS) entry which is preliminary data.</text>
</comment>
<dbReference type="Pfam" id="PF13087">
    <property type="entry name" value="AAA_12"/>
    <property type="match status" value="1"/>
</dbReference>
<dbReference type="InterPro" id="IPR047187">
    <property type="entry name" value="SF1_C_Upf1"/>
</dbReference>
<dbReference type="SMART" id="SM00356">
    <property type="entry name" value="ZnF_C3H1"/>
    <property type="match status" value="2"/>
</dbReference>
<evidence type="ECO:0000313" key="11">
    <source>
        <dbReference type="EMBL" id="GJJ08048.1"/>
    </source>
</evidence>
<dbReference type="GO" id="GO:0031048">
    <property type="term" value="P:regulatory ncRNA-mediated heterochromatin formation"/>
    <property type="evidence" value="ECO:0007669"/>
    <property type="project" value="TreeGrafter"/>
</dbReference>
<reference evidence="11" key="1">
    <citation type="submission" date="2021-10" db="EMBL/GenBank/DDBJ databases">
        <title>De novo Genome Assembly of Clathrus columnatus (Basidiomycota, Fungi) Using Illumina and Nanopore Sequence Data.</title>
        <authorList>
            <person name="Ogiso-Tanaka E."/>
            <person name="Itagaki H."/>
            <person name="Hosoya T."/>
            <person name="Hosaka K."/>
        </authorList>
    </citation>
    <scope>NUCLEOTIDE SEQUENCE</scope>
    <source>
        <strain evidence="11">MO-923</strain>
    </source>
</reference>
<feature type="domain" description="RZ-type" evidence="10">
    <location>
        <begin position="1956"/>
        <end position="2029"/>
    </location>
</feature>
<evidence type="ECO:0000256" key="8">
    <source>
        <dbReference type="SAM" id="MobiDB-lite"/>
    </source>
</evidence>
<dbReference type="GO" id="GO:0008270">
    <property type="term" value="F:zinc ion binding"/>
    <property type="evidence" value="ECO:0007669"/>
    <property type="project" value="UniProtKB-KW"/>
</dbReference>
<proteinExistence type="predicted"/>
<keyword evidence="3 7" id="KW-0479">Metal-binding</keyword>
<dbReference type="PROSITE" id="PS50103">
    <property type="entry name" value="ZF_C3H1"/>
    <property type="match status" value="2"/>
</dbReference>
<organism evidence="11 12">
    <name type="scientific">Clathrus columnatus</name>
    <dbReference type="NCBI Taxonomy" id="1419009"/>
    <lineage>
        <taxon>Eukaryota</taxon>
        <taxon>Fungi</taxon>
        <taxon>Dikarya</taxon>
        <taxon>Basidiomycota</taxon>
        <taxon>Agaricomycotina</taxon>
        <taxon>Agaricomycetes</taxon>
        <taxon>Phallomycetidae</taxon>
        <taxon>Phallales</taxon>
        <taxon>Clathraceae</taxon>
        <taxon>Clathrus</taxon>
    </lineage>
</organism>
<evidence type="ECO:0000256" key="7">
    <source>
        <dbReference type="PROSITE-ProRule" id="PRU00723"/>
    </source>
</evidence>
<dbReference type="CDD" id="cd18808">
    <property type="entry name" value="SF1_C_Upf1"/>
    <property type="match status" value="1"/>
</dbReference>
<dbReference type="GO" id="GO:0004386">
    <property type="term" value="F:helicase activity"/>
    <property type="evidence" value="ECO:0007669"/>
    <property type="project" value="InterPro"/>
</dbReference>
<keyword evidence="2" id="KW-0963">Cytoplasm</keyword>
<evidence type="ECO:0000256" key="4">
    <source>
        <dbReference type="ARBA" id="ARBA00022771"/>
    </source>
</evidence>
<dbReference type="EMBL" id="BPWL01000003">
    <property type="protein sequence ID" value="GJJ08048.1"/>
    <property type="molecule type" value="Genomic_DNA"/>
</dbReference>
<keyword evidence="5 7" id="KW-0862">Zinc</keyword>
<evidence type="ECO:0000313" key="12">
    <source>
        <dbReference type="Proteomes" id="UP001050691"/>
    </source>
</evidence>
<keyword evidence="4 7" id="KW-0863">Zinc-finger</keyword>
<dbReference type="SUPFAM" id="SSF90229">
    <property type="entry name" value="CCCH zinc finger"/>
    <property type="match status" value="1"/>
</dbReference>
<dbReference type="Pfam" id="PF00642">
    <property type="entry name" value="zf-CCCH"/>
    <property type="match status" value="1"/>
</dbReference>
<dbReference type="GO" id="GO:0002376">
    <property type="term" value="P:immune system process"/>
    <property type="evidence" value="ECO:0007669"/>
    <property type="project" value="UniProtKB-KW"/>
</dbReference>
<evidence type="ECO:0000256" key="6">
    <source>
        <dbReference type="ARBA" id="ARBA00022859"/>
    </source>
</evidence>
<dbReference type="InterPro" id="IPR046439">
    <property type="entry name" value="ZF_RZ_dom"/>
</dbReference>
<dbReference type="InterPro" id="IPR027417">
    <property type="entry name" value="P-loop_NTPase"/>
</dbReference>
<evidence type="ECO:0000256" key="2">
    <source>
        <dbReference type="ARBA" id="ARBA00022490"/>
    </source>
</evidence>
<evidence type="ECO:0000259" key="10">
    <source>
        <dbReference type="PROSITE" id="PS51981"/>
    </source>
</evidence>
<feature type="zinc finger region" description="C3H1-type" evidence="7">
    <location>
        <begin position="60"/>
        <end position="88"/>
    </location>
</feature>
<dbReference type="Proteomes" id="UP001050691">
    <property type="component" value="Unassembled WGS sequence"/>
</dbReference>
<dbReference type="InterPro" id="IPR036855">
    <property type="entry name" value="Znf_CCCH_sf"/>
</dbReference>
<name>A0AAV5A4B1_9AGAM</name>
<accession>A0AAV5A4B1</accession>
<evidence type="ECO:0008006" key="13">
    <source>
        <dbReference type="Google" id="ProtNLM"/>
    </source>
</evidence>
<dbReference type="GO" id="GO:0005737">
    <property type="term" value="C:cytoplasm"/>
    <property type="evidence" value="ECO:0007669"/>
    <property type="project" value="UniProtKB-SubCell"/>
</dbReference>
<feature type="zinc finger region" description="C3H1-type" evidence="7">
    <location>
        <begin position="3"/>
        <end position="31"/>
    </location>
</feature>
<sequence length="2047" mass="230562">MANSQKSLCKRFTSSKGCPFGNNCKFLHGSVNNSPVESSQRRSYGHGGVAPKSATEIPPDLPRNACRLYWRQGSCTMSFDCKFQHIRPSYADTSAPVADDLPDFFSVEGVITTTGIRTGQTFPMSPSEAHNHIKPFLKDTYHFENVKRVQGFVKIIASINDRNKAWDIDNAQSFLDLLLVKNDGIIRIGEVLRFKPVSETIGLTSQALSFQTGYFPILEYLSSNLVLKTAWQKNVNRLYTVIEDNFDAINDVLRACLGSMISNKSWEDRNRSMIGTSTSLDGALVFQTLSTVLIEYISRFKSAIRNQTKLVPLVNSIVDWFDVWAQHVSGINPVFKDNIINTTPSVRRHLLDRIREDIDRLSTIIQRETENDVKLKKPLVPQTSMTAAQRRQANILQFAQTYDPPGTLRPGGKRHDNDHVEISNIRVAPTQEELLCVLPPYLPFFRPEAPHHLQENSMQRHLDIQFRLLREEFISPIRSSIRAIHEDLTKIWEQHGGGDGKGTDPTKLETVLAKRGGPYKTTGFDSLFFFVYTNVEFAPVNAERRELTVGLILDSPPGSARDPEPNKRQTYWKNSRRLGGSLVALVIVSRNKLEVYLGAIASSSDDVAESSKDSPDRIQIRVSFFDPIIELRALKREKICKGKNSYAFLIDNSVVFEASRPFLERLQTVEPTEIPFARYIGHTSSSLNNTQVHPPMYTKSPQFKYKIGSLFDKGRRPIDTLDIRNPREVEEARQHLIRGSCLDPSQVEAMISSLTREVSLIQGPPGTGKSYIGRKILDVLIKSKIQPIILIAYTNHALDHMLTSVLDEKITEKIARLGSRSSDERISEYTLDKLEKIAGKSELGRSVGKLFAEVKRTEEEICKVMQSIQLPVISASQIDDFLEIHHPEHADSLLTPPFWISTLCQKLWADEDENGEWTQVKGKHKSVVAENLSKTYYGFWKDGTDISFITPRTTTMNAGNENRGKKKQKSMPIADIVEVEDSEDVKQFFSDLGFGNNRPPCPNGNRQLGALLDNYSVWHMSAVERRKIAEFWEGEIRKLAYESHLQTYTNLRQRYKDVCQEFNDLKDENRRRLLSKVELIGCTTTGAAKLTSLLASIGPRVIMVEEAGQVLEAHVITALVPSVQHLICIGDPQQLRPTLATFCSSFPFSMLSTSYFGLIALSMDSEQGNNLFKFDRSLMERLADGGLPMTQINIQRRMRPTISHFISLEDHDLVTKYPRVQGMSKDVYFLSHTNRESGLEDSVSRFNTYEVKMIRDLVLYFLKQGEYSGPGDIAVLCAYLGQLQKVRQALKDLKISVSVDERDEEQLVKQGMEGSDALTSFEEVMVAKHIRLGTVDIFQGQEAKIVIVSLVRNTGDYDTQSASIGFLKSSNRINVALSRAKHGLYILGNASNLKKNSTWSTIIDELEARDQIGRGFPIQCIRHPEEVQTVSRPGELSAYAPEGGSTKNATSRVQHPVRHVWSPVAGDAYMRSAPLLVDRFVFVFHVMSRVQKSSHVVIPVLPTCLQCLPSEKKQDICDFIMQRRLEDLDVNSEDISERIITLECGHIFTVETLDGHCSMSLYYEIDPMGQFISTKIPPTEYQTPPVCPTCRGPISALRYGRVTKRARLDIIEQNVANTMSRSLQALNEPFEALSFLVNDKKTQAAKIEGGPTHTRDPSKNRAEESLQKITAPFSVDLLMRGAMHSLHGFSAAEAKAWENIVKDILNLYRQTEVIACTRGAHIKAYEGALSTLYRFELGANANGSSQDIETPQPLAFERALEKIGQLRPKADVRYQIEAYFRLLKLRFMLSQIGFARIEALTVLNLDDDQKAHRQLWISFVDLVYRSCTADSKKALIMAQASSAPRQAARCSAYIVRSQFEHFRFWTLVNLSGLTLSDTKEREAILNSIVSEEVELLANVETRRKDYICSRPAGNFENLQEERKWFNDNCAANVDQFIADLKELKEFAKRGGRYQPVSLQEKQDVLNALGFATTGHFYKCPNGHPFVIGECGGAMQTSRCPECGAEIGGDGHRLLESNSRDTEFEGMLRNQGARPGFVDHPDFGGNLI</sequence>
<keyword evidence="12" id="KW-1185">Reference proteome</keyword>
<dbReference type="Pfam" id="PF20173">
    <property type="entry name" value="ZnF_RZ-type"/>
    <property type="match status" value="1"/>
</dbReference>
<gene>
    <name evidence="11" type="ORF">Clacol_002255</name>
</gene>
<dbReference type="Pfam" id="PF13086">
    <property type="entry name" value="AAA_11"/>
    <property type="match status" value="1"/>
</dbReference>
<dbReference type="InterPro" id="IPR000571">
    <property type="entry name" value="Znf_CCCH"/>
</dbReference>
<keyword evidence="6" id="KW-0391">Immunity</keyword>
<feature type="domain" description="C3H1-type" evidence="9">
    <location>
        <begin position="3"/>
        <end position="31"/>
    </location>
</feature>
<evidence type="ECO:0000256" key="1">
    <source>
        <dbReference type="ARBA" id="ARBA00004496"/>
    </source>
</evidence>
<dbReference type="Gene3D" id="4.10.1000.10">
    <property type="entry name" value="Zinc finger, CCCH-type"/>
    <property type="match status" value="1"/>
</dbReference>
<dbReference type="InterPro" id="IPR041677">
    <property type="entry name" value="DNA2/NAM7_AAA_11"/>
</dbReference>
<dbReference type="InterPro" id="IPR045055">
    <property type="entry name" value="DNA2/NAM7-like"/>
</dbReference>
<dbReference type="GO" id="GO:0031380">
    <property type="term" value="C:nuclear RNA-directed RNA polymerase complex"/>
    <property type="evidence" value="ECO:0007669"/>
    <property type="project" value="TreeGrafter"/>
</dbReference>
<dbReference type="Gene3D" id="3.40.50.300">
    <property type="entry name" value="P-loop containing nucleotide triphosphate hydrolases"/>
    <property type="match status" value="3"/>
</dbReference>
<dbReference type="InterPro" id="IPR041679">
    <property type="entry name" value="DNA2/NAM7-like_C"/>
</dbReference>
<evidence type="ECO:0000259" key="9">
    <source>
        <dbReference type="PROSITE" id="PS50103"/>
    </source>
</evidence>
<evidence type="ECO:0000256" key="3">
    <source>
        <dbReference type="ARBA" id="ARBA00022723"/>
    </source>
</evidence>